<dbReference type="RefSeq" id="XP_033582977.1">
    <property type="nucleotide sequence ID" value="XM_033712579.1"/>
</dbReference>
<evidence type="ECO:0000256" key="1">
    <source>
        <dbReference type="SAM" id="MobiDB-lite"/>
    </source>
</evidence>
<dbReference type="EMBL" id="MU003693">
    <property type="protein sequence ID" value="KAF2816013.1"/>
    <property type="molecule type" value="Genomic_DNA"/>
</dbReference>
<evidence type="ECO:0000256" key="2">
    <source>
        <dbReference type="SAM" id="Phobius"/>
    </source>
</evidence>
<feature type="compositionally biased region" description="Pro residues" evidence="1">
    <location>
        <begin position="410"/>
        <end position="420"/>
    </location>
</feature>
<feature type="transmembrane region" description="Helical" evidence="2">
    <location>
        <begin position="341"/>
        <end position="359"/>
    </location>
</feature>
<keyword evidence="2" id="KW-0472">Membrane</keyword>
<feature type="compositionally biased region" description="Basic and acidic residues" evidence="1">
    <location>
        <begin position="422"/>
        <end position="435"/>
    </location>
</feature>
<dbReference type="OrthoDB" id="3945378at2759"/>
<protein>
    <submittedName>
        <fullName evidence="3 5">Uncharacterized protein</fullName>
    </submittedName>
</protein>
<feature type="transmembrane region" description="Helical" evidence="2">
    <location>
        <begin position="94"/>
        <end position="114"/>
    </location>
</feature>
<keyword evidence="2" id="KW-1133">Transmembrane helix</keyword>
<feature type="region of interest" description="Disordered" evidence="1">
    <location>
        <begin position="387"/>
        <end position="475"/>
    </location>
</feature>
<organism evidence="3">
    <name type="scientific">Mytilinidion resinicola</name>
    <dbReference type="NCBI Taxonomy" id="574789"/>
    <lineage>
        <taxon>Eukaryota</taxon>
        <taxon>Fungi</taxon>
        <taxon>Dikarya</taxon>
        <taxon>Ascomycota</taxon>
        <taxon>Pezizomycotina</taxon>
        <taxon>Dothideomycetes</taxon>
        <taxon>Pleosporomycetidae</taxon>
        <taxon>Mytilinidiales</taxon>
        <taxon>Mytilinidiaceae</taxon>
        <taxon>Mytilinidion</taxon>
    </lineage>
</organism>
<reference evidence="5" key="2">
    <citation type="submission" date="2020-04" db="EMBL/GenBank/DDBJ databases">
        <authorList>
            <consortium name="NCBI Genome Project"/>
        </authorList>
    </citation>
    <scope>NUCLEOTIDE SEQUENCE</scope>
    <source>
        <strain evidence="5">CBS 304.34</strain>
    </source>
</reference>
<feature type="transmembrane region" description="Helical" evidence="2">
    <location>
        <begin position="303"/>
        <end position="320"/>
    </location>
</feature>
<reference evidence="5" key="3">
    <citation type="submission" date="2025-04" db="UniProtKB">
        <authorList>
            <consortium name="RefSeq"/>
        </authorList>
    </citation>
    <scope>IDENTIFICATION</scope>
    <source>
        <strain evidence="5">CBS 304.34</strain>
    </source>
</reference>
<feature type="compositionally biased region" description="Basic and acidic residues" evidence="1">
    <location>
        <begin position="392"/>
        <end position="407"/>
    </location>
</feature>
<dbReference type="Proteomes" id="UP000504636">
    <property type="component" value="Unplaced"/>
</dbReference>
<gene>
    <name evidence="3 5" type="ORF">BDZ99DRAFT_127062</name>
</gene>
<reference evidence="3 5" key="1">
    <citation type="journal article" date="2020" name="Stud. Mycol.">
        <title>101 Dothideomycetes genomes: a test case for predicting lifestyles and emergence of pathogens.</title>
        <authorList>
            <person name="Haridas S."/>
            <person name="Albert R."/>
            <person name="Binder M."/>
            <person name="Bloem J."/>
            <person name="Labutti K."/>
            <person name="Salamov A."/>
            <person name="Andreopoulos B."/>
            <person name="Baker S."/>
            <person name="Barry K."/>
            <person name="Bills G."/>
            <person name="Bluhm B."/>
            <person name="Cannon C."/>
            <person name="Castanera R."/>
            <person name="Culley D."/>
            <person name="Daum C."/>
            <person name="Ezra D."/>
            <person name="Gonzalez J."/>
            <person name="Henrissat B."/>
            <person name="Kuo A."/>
            <person name="Liang C."/>
            <person name="Lipzen A."/>
            <person name="Lutzoni F."/>
            <person name="Magnuson J."/>
            <person name="Mondo S."/>
            <person name="Nolan M."/>
            <person name="Ohm R."/>
            <person name="Pangilinan J."/>
            <person name="Park H.-J."/>
            <person name="Ramirez L."/>
            <person name="Alfaro M."/>
            <person name="Sun H."/>
            <person name="Tritt A."/>
            <person name="Yoshinaga Y."/>
            <person name="Zwiers L.-H."/>
            <person name="Turgeon B."/>
            <person name="Goodwin S."/>
            <person name="Spatafora J."/>
            <person name="Crous P."/>
            <person name="Grigoriev I."/>
        </authorList>
    </citation>
    <scope>NUCLEOTIDE SEQUENCE</scope>
    <source>
        <strain evidence="3 5">CBS 304.34</strain>
    </source>
</reference>
<keyword evidence="4" id="KW-1185">Reference proteome</keyword>
<feature type="compositionally biased region" description="Low complexity" evidence="1">
    <location>
        <begin position="459"/>
        <end position="475"/>
    </location>
</feature>
<feature type="transmembrane region" description="Helical" evidence="2">
    <location>
        <begin position="237"/>
        <end position="257"/>
    </location>
</feature>
<feature type="transmembrane region" description="Helical" evidence="2">
    <location>
        <begin position="70"/>
        <end position="88"/>
    </location>
</feature>
<feature type="transmembrane region" description="Helical" evidence="2">
    <location>
        <begin position="202"/>
        <end position="225"/>
    </location>
</feature>
<name>A0A6A6Z5S3_9PEZI</name>
<keyword evidence="2" id="KW-0812">Transmembrane</keyword>
<dbReference type="AlphaFoldDB" id="A0A6A6Z5S3"/>
<feature type="transmembrane region" description="Helical" evidence="2">
    <location>
        <begin position="151"/>
        <end position="169"/>
    </location>
</feature>
<evidence type="ECO:0000313" key="3">
    <source>
        <dbReference type="EMBL" id="KAF2816013.1"/>
    </source>
</evidence>
<sequence>MPTLVWALIRYGQSKHADPKACRERIASDRGFKGLPDFYGLGIRVGLYLQWDASIIANTWVRSERRTTTGANVAFFLALYVAILAIIFQDGCVFTTELITLMYILWGGFFIVILPHFPFRFKEAGQTEGVEQQRMEPKPEQSTNKFHGLEYLLGYLFALFSPATIWFWIRLATVGEHDFAPSPLGTEFFLFARLGQHSVRGAAIFMTVIMFWMWTPLPCALILGLRNAMKGSISDRFIMATMVFMPPGLVFGIYTLLFDKLLSLIFPCLRPLSEEQMTRAGMDTRYPYRYGSYLFYKDNFKCRFFGIACSLMFIYVVLAIELTLKWNSVSDVYEVQSTGQVTPLAVGLLTLFALLWKLYRENEDKLKEYVRRGRPWTDWAMHSKSKPSARRFHTDDIVRDSPQRPDTPEPEPQPSRPVSPDPDDRIVVEDMEHGRYTIAVRNLPVQNAPQPVGPMTELEPVPISSTEPSIISEDN</sequence>
<evidence type="ECO:0000313" key="5">
    <source>
        <dbReference type="RefSeq" id="XP_033582977.1"/>
    </source>
</evidence>
<accession>A0A6A6Z5S3</accession>
<evidence type="ECO:0000313" key="4">
    <source>
        <dbReference type="Proteomes" id="UP000504636"/>
    </source>
</evidence>
<dbReference type="GeneID" id="54453472"/>
<proteinExistence type="predicted"/>